<keyword evidence="3" id="KW-1185">Reference proteome</keyword>
<feature type="transmembrane region" description="Helical" evidence="1">
    <location>
        <begin position="522"/>
        <end position="545"/>
    </location>
</feature>
<dbReference type="EMBL" id="GG662749">
    <property type="protein sequence ID" value="EAR90174.2"/>
    <property type="molecule type" value="Genomic_DNA"/>
</dbReference>
<feature type="transmembrane region" description="Helical" evidence="1">
    <location>
        <begin position="279"/>
        <end position="301"/>
    </location>
</feature>
<feature type="transmembrane region" description="Helical" evidence="1">
    <location>
        <begin position="717"/>
        <end position="736"/>
    </location>
</feature>
<feature type="transmembrane region" description="Helical" evidence="1">
    <location>
        <begin position="463"/>
        <end position="483"/>
    </location>
</feature>
<feature type="transmembrane region" description="Helical" evidence="1">
    <location>
        <begin position="557"/>
        <end position="584"/>
    </location>
</feature>
<dbReference type="Proteomes" id="UP000009168">
    <property type="component" value="Unassembled WGS sequence"/>
</dbReference>
<dbReference type="KEGG" id="tet:TTHERM_00355210"/>
<feature type="transmembrane region" description="Helical" evidence="1">
    <location>
        <begin position="611"/>
        <end position="630"/>
    </location>
</feature>
<proteinExistence type="predicted"/>
<feature type="transmembrane region" description="Helical" evidence="1">
    <location>
        <begin position="248"/>
        <end position="267"/>
    </location>
</feature>
<feature type="transmembrane region" description="Helical" evidence="1">
    <location>
        <begin position="642"/>
        <end position="662"/>
    </location>
</feature>
<keyword evidence="1" id="KW-1133">Transmembrane helix</keyword>
<feature type="transmembrane region" description="Helical" evidence="1">
    <location>
        <begin position="394"/>
        <end position="418"/>
    </location>
</feature>
<dbReference type="RefSeq" id="XP_001010419.2">
    <property type="nucleotide sequence ID" value="XM_001010419.3"/>
</dbReference>
<feature type="transmembrane region" description="Helical" evidence="1">
    <location>
        <begin position="1469"/>
        <end position="1488"/>
    </location>
</feature>
<reference evidence="3" key="1">
    <citation type="journal article" date="2006" name="PLoS Biol.">
        <title>Macronuclear genome sequence of the ciliate Tetrahymena thermophila, a model eukaryote.</title>
        <authorList>
            <person name="Eisen J.A."/>
            <person name="Coyne R.S."/>
            <person name="Wu M."/>
            <person name="Wu D."/>
            <person name="Thiagarajan M."/>
            <person name="Wortman J.R."/>
            <person name="Badger J.H."/>
            <person name="Ren Q."/>
            <person name="Amedeo P."/>
            <person name="Jones K.M."/>
            <person name="Tallon L.J."/>
            <person name="Delcher A.L."/>
            <person name="Salzberg S.L."/>
            <person name="Silva J.C."/>
            <person name="Haas B.J."/>
            <person name="Majoros W.H."/>
            <person name="Farzad M."/>
            <person name="Carlton J.M."/>
            <person name="Smith R.K. Jr."/>
            <person name="Garg J."/>
            <person name="Pearlman R.E."/>
            <person name="Karrer K.M."/>
            <person name="Sun L."/>
            <person name="Manning G."/>
            <person name="Elde N.C."/>
            <person name="Turkewitz A.P."/>
            <person name="Asai D.J."/>
            <person name="Wilkes D.E."/>
            <person name="Wang Y."/>
            <person name="Cai H."/>
            <person name="Collins K."/>
            <person name="Stewart B.A."/>
            <person name="Lee S.R."/>
            <person name="Wilamowska K."/>
            <person name="Weinberg Z."/>
            <person name="Ruzzo W.L."/>
            <person name="Wloga D."/>
            <person name="Gaertig J."/>
            <person name="Frankel J."/>
            <person name="Tsao C.-C."/>
            <person name="Gorovsky M.A."/>
            <person name="Keeling P.J."/>
            <person name="Waller R.F."/>
            <person name="Patron N.J."/>
            <person name="Cherry J.M."/>
            <person name="Stover N.A."/>
            <person name="Krieger C.J."/>
            <person name="del Toro C."/>
            <person name="Ryder H.F."/>
            <person name="Williamson S.C."/>
            <person name="Barbeau R.A."/>
            <person name="Hamilton E.P."/>
            <person name="Orias E."/>
        </authorList>
    </citation>
    <scope>NUCLEOTIDE SEQUENCE [LARGE SCALE GENOMIC DNA]</scope>
    <source>
        <strain evidence="3">SB210</strain>
    </source>
</reference>
<feature type="transmembrane region" description="Helical" evidence="1">
    <location>
        <begin position="1519"/>
        <end position="1539"/>
    </location>
</feature>
<feature type="transmembrane region" description="Helical" evidence="1">
    <location>
        <begin position="1564"/>
        <end position="1584"/>
    </location>
</feature>
<feature type="transmembrane region" description="Helical" evidence="1">
    <location>
        <begin position="1630"/>
        <end position="1650"/>
    </location>
</feature>
<dbReference type="HOGENOM" id="CLU_240949_0_0_1"/>
<feature type="transmembrane region" description="Helical" evidence="1">
    <location>
        <begin position="1662"/>
        <end position="1683"/>
    </location>
</feature>
<dbReference type="eggNOG" id="ENOG502SG4X">
    <property type="taxonomic scope" value="Eukaryota"/>
</dbReference>
<name>Q22Y50_TETTS</name>
<feature type="transmembrane region" description="Helical" evidence="1">
    <location>
        <begin position="208"/>
        <end position="228"/>
    </location>
</feature>
<keyword evidence="1 2" id="KW-0812">Transmembrane</keyword>
<evidence type="ECO:0000313" key="3">
    <source>
        <dbReference type="Proteomes" id="UP000009168"/>
    </source>
</evidence>
<feature type="transmembrane region" description="Helical" evidence="1">
    <location>
        <begin position="742"/>
        <end position="763"/>
    </location>
</feature>
<keyword evidence="1" id="KW-0472">Membrane</keyword>
<feature type="transmembrane region" description="Helical" evidence="1">
    <location>
        <begin position="1689"/>
        <end position="1709"/>
    </location>
</feature>
<evidence type="ECO:0000313" key="2">
    <source>
        <dbReference type="EMBL" id="EAR90174.2"/>
    </source>
</evidence>
<dbReference type="GeneID" id="7837271"/>
<feature type="transmembrane region" description="Helical" evidence="1">
    <location>
        <begin position="816"/>
        <end position="839"/>
    </location>
</feature>
<organism evidence="2 3">
    <name type="scientific">Tetrahymena thermophila (strain SB210)</name>
    <dbReference type="NCBI Taxonomy" id="312017"/>
    <lineage>
        <taxon>Eukaryota</taxon>
        <taxon>Sar</taxon>
        <taxon>Alveolata</taxon>
        <taxon>Ciliophora</taxon>
        <taxon>Intramacronucleata</taxon>
        <taxon>Oligohymenophorea</taxon>
        <taxon>Hymenostomatida</taxon>
        <taxon>Tetrahymenina</taxon>
        <taxon>Tetrahymenidae</taxon>
        <taxon>Tetrahymena</taxon>
    </lineage>
</organism>
<feature type="transmembrane region" description="Helical" evidence="1">
    <location>
        <begin position="775"/>
        <end position="796"/>
    </location>
</feature>
<dbReference type="OrthoDB" id="301971at2759"/>
<evidence type="ECO:0000256" key="1">
    <source>
        <dbReference type="SAM" id="Phobius"/>
    </source>
</evidence>
<feature type="transmembrane region" description="Helical" evidence="1">
    <location>
        <begin position="430"/>
        <end position="451"/>
    </location>
</feature>
<accession>Q22Y50</accession>
<feature type="transmembrane region" description="Helical" evidence="1">
    <location>
        <begin position="1604"/>
        <end position="1624"/>
    </location>
</feature>
<feature type="transmembrane region" description="Helical" evidence="1">
    <location>
        <begin position="184"/>
        <end position="201"/>
    </location>
</feature>
<protein>
    <submittedName>
        <fullName evidence="2">Transmembrane protein, putative</fullName>
    </submittedName>
</protein>
<gene>
    <name evidence="2" type="ORF">TTHERM_00355210</name>
</gene>
<feature type="transmembrane region" description="Helical" evidence="1">
    <location>
        <begin position="313"/>
        <end position="333"/>
    </location>
</feature>
<feature type="transmembrane region" description="Helical" evidence="1">
    <location>
        <begin position="489"/>
        <end position="510"/>
    </location>
</feature>
<sequence length="1803" mass="208805">MNSADNEQKDFNIIKNDINSIDNNTINTPMNNIAIFQNSNTFTQKSKKSVISLLKQAEPQEQDYILDEIQDITLSVVINRKLYTYTGKPHPEIMQLFELLKEKSVQQSDFRIINYLRQKLEDLEEFFDTKCVFFGGRMKLSLYESIMYLFFIIIYIVYAVNMASVGDDINVRSSVWKSQLQGNSIWFGAIFTIYGIIYINIKSVLILFLLFLALVVVQVLLLLNDFNILTNGISSFQMVSYSTLYSRIYPMILYLHWFIFSLVYNWIKNSFKRSSAMYLGIGWCLLIPYYVCLQVMSYLLLQKNYQVFDAINSILNILIAPFIIIVIVSWIILHYRLFMLPVSNITIAIARIKEEIQKNFKQPIPIEDNDEEDPQNKKLRSNWKRFKKFIRINFYMISSIVIGSIYCFCEIFLIYQVINEFSSSSINYDNLAILLFQIIIIPAFVVLGIIISVSKRQTWATFTFFPLFVAAFPLFGIIPLTWLLENTSFGGNITYVAIIALPTCIIYWLILAMFGVQRRFQFLFFITYTCIFFAFPIGFLLPLSYINISGLNSSTVYFISGVIVAAGLGLIFIYLVVFIIKFLYQNVYKRQSKSIINLTAISYFNLKNMGFLVNSSGFILGYTLLCYVFYARPSTASNDDRGFVDGMLINLPLIFVLINYSLQTESLEYIIEEDNFSLDSSVNQSYSMNQSSLQKSQISSNAEYQEIQQKTSFQKRLIYVGIIVPFVTCLPLYILSSQRQTTTRIAVIMVGMPCCFLLLWFLLEVKNKSKKLQNFFTPFLATICWCCVILPLLVIAPVIANYIETEGPYFADFMRSIIAAVAFILICGVTSFSIFIFVIKNRLEEEKKKKFVVTQMLKMCIDNRVKSNVNPLAILYDYFHKIHQLEDRMKLLLQDHSKPLKYNHNQKPKDKNFEEEIIVSKNSNKKVETKKENKRSKLDICLDYLFCRFGIQVDNLNKDDESEITMDDLVKEVERAEQIMDDYLPKQIKMGYLYNKQNKNRGQLDEEQANLMERIEQTKEQNAIQLFENPKLKVKSKHEQISSKTQMFRSYKIKRIKAEDINKFRYTDYSQLLYNSEFERGLFFHDLYKDFSNEDDNQPQLMIYNDFLELCRLSGILQVDDDYASSLRSEVPSLKEKQDSIPSDLQSFDEIYLQQLIQKELSQIYDSHSSQVWKGGILALNLQDFSKCMIDIANKVSINKESTTISLKLRELLYERMFGYLMTNIPNFASNYRPDIRKFIKKEEIEKRMEGSPFIFTIPLKTQLEDDEDVIFNYQRKNKYLLSMQKEENLNYENIQRMNINEVKGSNKNKVKVQDQNAPQKIKENVSCFIMMCRCLRTCCCVYPGKAFSYVDKKISSLIQRLTKPKIAKNVISRKPQAKKAPSWNDMADNLVTTMVNSIRAYEENQNQAMKVQFNLNINNLMTIVGKLSDFLTLYGVAFNNQVEWFPGYTTKVDTAQVTSGSIFSSYQIIFWLCVGLGILYFFIALIAQDYAEEGTLGKDENGENANFRHKQFYLSKGVNLLGATFFMFIMRTLMDAYICDWETSSPWSLYRTSSIQCLSNTHFWMMASGFIALLGYYPLSTFIQPSIQFLDNTLDVKYDKSYIAVYIQAKLIVLGATAFFNSFQNKTLISIIQLSITSFVGFGMSLLAIKIEPCLIGFINPIEIGCLLCIGIINGIGLLIVITKESLILFIVNIVLHLIVIIILAIIIKKKYFSGKHQQKKLVLNHLPVIQKTQEKKKELEQLKVGVETPQQTPQLQASRRGNHITSKDVTDSFQTQQRFKNKVNIEGLSDANSKILEIEQL</sequence>
<feature type="transmembrane region" description="Helical" evidence="1">
    <location>
        <begin position="146"/>
        <end position="164"/>
    </location>
</feature>
<dbReference type="InParanoid" id="Q22Y50"/>